<keyword evidence="2" id="KW-1185">Reference proteome</keyword>
<dbReference type="STRING" id="1499967.U27_05267"/>
<reference evidence="1" key="1">
    <citation type="journal article" date="2015" name="PeerJ">
        <title>First genomic representation of candidate bacterial phylum KSB3 points to enhanced environmental sensing as a trigger of wastewater bulking.</title>
        <authorList>
            <person name="Sekiguchi Y."/>
            <person name="Ohashi A."/>
            <person name="Parks D.H."/>
            <person name="Yamauchi T."/>
            <person name="Tyson G.W."/>
            <person name="Hugenholtz P."/>
        </authorList>
    </citation>
    <scope>NUCLEOTIDE SEQUENCE [LARGE SCALE GENOMIC DNA]</scope>
</reference>
<dbReference type="AlphaFoldDB" id="A0A081C139"/>
<dbReference type="InterPro" id="IPR026350">
    <property type="entry name" value="GxxExxY"/>
</dbReference>
<dbReference type="Pfam" id="PF13366">
    <property type="entry name" value="PDDEXK_3"/>
    <property type="match status" value="1"/>
</dbReference>
<evidence type="ECO:0000313" key="1">
    <source>
        <dbReference type="EMBL" id="GAK58294.1"/>
    </source>
</evidence>
<dbReference type="EMBL" id="DF820467">
    <property type="protein sequence ID" value="GAK58294.1"/>
    <property type="molecule type" value="Genomic_DNA"/>
</dbReference>
<dbReference type="eggNOG" id="COG0614">
    <property type="taxonomic scope" value="Bacteria"/>
</dbReference>
<sequence length="131" mass="15322">MMQKDLLYKEEVYNIIGAAIEVHKELGSGFLEAVYEEAMELESYDRQIPCETQVKVPVDYKRKKLKKEYIADYVGYGKIIVELKCISRLTTKEEAQLLNYLKATRMNVGLLINFGSHGKLEWKRFIYTEDD</sequence>
<name>A0A081C139_VECG1</name>
<dbReference type="NCBIfam" id="TIGR04256">
    <property type="entry name" value="GxxExxY"/>
    <property type="match status" value="1"/>
</dbReference>
<organism evidence="1">
    <name type="scientific">Vecturithrix granuli</name>
    <dbReference type="NCBI Taxonomy" id="1499967"/>
    <lineage>
        <taxon>Bacteria</taxon>
        <taxon>Candidatus Moduliflexota</taxon>
        <taxon>Candidatus Vecturitrichia</taxon>
        <taxon>Candidatus Vecturitrichales</taxon>
        <taxon>Candidatus Vecturitrichaceae</taxon>
        <taxon>Candidatus Vecturithrix</taxon>
    </lineage>
</organism>
<proteinExistence type="predicted"/>
<protein>
    <recommendedName>
        <fullName evidence="3">GxxExxY protein</fullName>
    </recommendedName>
</protein>
<evidence type="ECO:0000313" key="2">
    <source>
        <dbReference type="Proteomes" id="UP000030661"/>
    </source>
</evidence>
<dbReference type="HOGENOM" id="CLU_134960_0_0_0"/>
<accession>A0A081C139</accession>
<gene>
    <name evidence="1" type="ORF">U27_05267</name>
</gene>
<dbReference type="Proteomes" id="UP000030661">
    <property type="component" value="Unassembled WGS sequence"/>
</dbReference>
<evidence type="ECO:0008006" key="3">
    <source>
        <dbReference type="Google" id="ProtNLM"/>
    </source>
</evidence>